<proteinExistence type="predicted"/>
<dbReference type="Proteomes" id="UP000027073">
    <property type="component" value="Unassembled WGS sequence"/>
</dbReference>
<gene>
    <name evidence="3" type="ORF">PLEOSDRAFT_1088865</name>
</gene>
<feature type="signal peptide" evidence="2">
    <location>
        <begin position="1"/>
        <end position="24"/>
    </location>
</feature>
<feature type="region of interest" description="Disordered" evidence="1">
    <location>
        <begin position="264"/>
        <end position="350"/>
    </location>
</feature>
<dbReference type="OrthoDB" id="2957007at2759"/>
<feature type="compositionally biased region" description="Polar residues" evidence="1">
    <location>
        <begin position="162"/>
        <end position="171"/>
    </location>
</feature>
<name>A0A067NLB8_PLEO1</name>
<accession>A0A067NLB8</accession>
<protein>
    <submittedName>
        <fullName evidence="3">Uncharacterized protein</fullName>
    </submittedName>
</protein>
<feature type="chain" id="PRO_5001645836" evidence="2">
    <location>
        <begin position="25"/>
        <end position="350"/>
    </location>
</feature>
<keyword evidence="2" id="KW-0732">Signal</keyword>
<dbReference type="AlphaFoldDB" id="A0A067NLB8"/>
<dbReference type="EMBL" id="KL198007">
    <property type="protein sequence ID" value="KDQ28744.1"/>
    <property type="molecule type" value="Genomic_DNA"/>
</dbReference>
<dbReference type="InParanoid" id="A0A067NLB8"/>
<dbReference type="HOGENOM" id="CLU_792541_0_0_1"/>
<evidence type="ECO:0000256" key="1">
    <source>
        <dbReference type="SAM" id="MobiDB-lite"/>
    </source>
</evidence>
<dbReference type="VEuPathDB" id="FungiDB:PLEOSDRAFT_1088865"/>
<feature type="region of interest" description="Disordered" evidence="1">
    <location>
        <begin position="75"/>
        <end position="172"/>
    </location>
</feature>
<feature type="compositionally biased region" description="Polar residues" evidence="1">
    <location>
        <begin position="341"/>
        <end position="350"/>
    </location>
</feature>
<feature type="compositionally biased region" description="Basic and acidic residues" evidence="1">
    <location>
        <begin position="295"/>
        <end position="304"/>
    </location>
</feature>
<feature type="compositionally biased region" description="Polar residues" evidence="1">
    <location>
        <begin position="137"/>
        <end position="155"/>
    </location>
</feature>
<evidence type="ECO:0000256" key="2">
    <source>
        <dbReference type="SAM" id="SignalP"/>
    </source>
</evidence>
<organism evidence="3 4">
    <name type="scientific">Pleurotus ostreatus (strain PC15)</name>
    <name type="common">Oyster mushroom</name>
    <dbReference type="NCBI Taxonomy" id="1137138"/>
    <lineage>
        <taxon>Eukaryota</taxon>
        <taxon>Fungi</taxon>
        <taxon>Dikarya</taxon>
        <taxon>Basidiomycota</taxon>
        <taxon>Agaricomycotina</taxon>
        <taxon>Agaricomycetes</taxon>
        <taxon>Agaricomycetidae</taxon>
        <taxon>Agaricales</taxon>
        <taxon>Pleurotineae</taxon>
        <taxon>Pleurotaceae</taxon>
        <taxon>Pleurotus</taxon>
    </lineage>
</organism>
<evidence type="ECO:0000313" key="4">
    <source>
        <dbReference type="Proteomes" id="UP000027073"/>
    </source>
</evidence>
<evidence type="ECO:0000313" key="3">
    <source>
        <dbReference type="EMBL" id="KDQ28744.1"/>
    </source>
</evidence>
<feature type="compositionally biased region" description="Polar residues" evidence="1">
    <location>
        <begin position="322"/>
        <end position="333"/>
    </location>
</feature>
<sequence>MLPSIATLIAFYHTFLLMTTSHSAKYLNKLIGSPDLERNDAGVDNKNKDIRERAQTWLGFDMGGNEVPAFARYEKGEDQTPNVSLKPNVSAAESGDKSGSARSQLCVPFNTPTKPVKSYLGDRSSSSPIPTPSPPSLNQSWDSSLMSPSHSLEQSFSDDYESSPTTCTPYKSTREVGLGIQGLSKKTGDIFDGLGILSLHGHRVSASVAVAQENDTEQTMGGILDANGLSEEALEQFYESFTTDPFHLRSLSPISEANDELDLPSFNTDNGDKRDVFSTSYTPSRIPIKSSPRKARTDFSERPRTPVSLPRAGRSFRRLTRDLSTPTVSSHLKSSQRRHSSMISQPSWRI</sequence>
<reference evidence="4" key="1">
    <citation type="journal article" date="2014" name="Proc. Natl. Acad. Sci. U.S.A.">
        <title>Extensive sampling of basidiomycete genomes demonstrates inadequacy of the white-rot/brown-rot paradigm for wood decay fungi.</title>
        <authorList>
            <person name="Riley R."/>
            <person name="Salamov A.A."/>
            <person name="Brown D.W."/>
            <person name="Nagy L.G."/>
            <person name="Floudas D."/>
            <person name="Held B.W."/>
            <person name="Levasseur A."/>
            <person name="Lombard V."/>
            <person name="Morin E."/>
            <person name="Otillar R."/>
            <person name="Lindquist E.A."/>
            <person name="Sun H."/>
            <person name="LaButti K.M."/>
            <person name="Schmutz J."/>
            <person name="Jabbour D."/>
            <person name="Luo H."/>
            <person name="Baker S.E."/>
            <person name="Pisabarro A.G."/>
            <person name="Walton J.D."/>
            <person name="Blanchette R.A."/>
            <person name="Henrissat B."/>
            <person name="Martin F."/>
            <person name="Cullen D."/>
            <person name="Hibbett D.S."/>
            <person name="Grigoriev I.V."/>
        </authorList>
    </citation>
    <scope>NUCLEOTIDE SEQUENCE [LARGE SCALE GENOMIC DNA]</scope>
    <source>
        <strain evidence="4">PC15</strain>
    </source>
</reference>